<name>A0A4W5QC60_9TELE</name>
<evidence type="ECO:0000256" key="1">
    <source>
        <dbReference type="ARBA" id="ARBA00004141"/>
    </source>
</evidence>
<dbReference type="AlphaFoldDB" id="A0A4W5QC60"/>
<comment type="subcellular location">
    <subcellularLocation>
        <location evidence="1">Membrane</location>
        <topology evidence="1">Multi-pass membrane protein</topology>
    </subcellularLocation>
</comment>
<feature type="transmembrane region" description="Helical" evidence="5">
    <location>
        <begin position="142"/>
        <end position="165"/>
    </location>
</feature>
<dbReference type="InterPro" id="IPR004031">
    <property type="entry name" value="PMP22/EMP/MP20/Claudin"/>
</dbReference>
<evidence type="ECO:0000313" key="6">
    <source>
        <dbReference type="Ensembl" id="ENSHHUP00000070029.1"/>
    </source>
</evidence>
<keyword evidence="2 5" id="KW-0812">Transmembrane</keyword>
<evidence type="ECO:0000256" key="4">
    <source>
        <dbReference type="ARBA" id="ARBA00023136"/>
    </source>
</evidence>
<feature type="transmembrane region" description="Helical" evidence="5">
    <location>
        <begin position="102"/>
        <end position="127"/>
    </location>
</feature>
<keyword evidence="4 5" id="KW-0472">Membrane</keyword>
<keyword evidence="3 5" id="KW-1133">Transmembrane helix</keyword>
<evidence type="ECO:0000256" key="3">
    <source>
        <dbReference type="ARBA" id="ARBA00022989"/>
    </source>
</evidence>
<dbReference type="Proteomes" id="UP000314982">
    <property type="component" value="Unassembled WGS sequence"/>
</dbReference>
<dbReference type="Ensembl" id="ENSHHUT00000072361.1">
    <property type="protein sequence ID" value="ENSHHUP00000070029.1"/>
    <property type="gene ID" value="ENSHHUG00000041202.1"/>
</dbReference>
<dbReference type="Pfam" id="PF00822">
    <property type="entry name" value="PMP22_Claudin"/>
    <property type="match status" value="1"/>
</dbReference>
<accession>A0A4W5QC60</accession>
<evidence type="ECO:0000256" key="2">
    <source>
        <dbReference type="ARBA" id="ARBA00022692"/>
    </source>
</evidence>
<reference evidence="6" key="3">
    <citation type="submission" date="2025-09" db="UniProtKB">
        <authorList>
            <consortium name="Ensembl"/>
        </authorList>
    </citation>
    <scope>IDENTIFICATION</scope>
</reference>
<evidence type="ECO:0000313" key="7">
    <source>
        <dbReference type="Proteomes" id="UP000314982"/>
    </source>
</evidence>
<evidence type="ECO:0000256" key="5">
    <source>
        <dbReference type="SAM" id="Phobius"/>
    </source>
</evidence>
<reference evidence="7" key="1">
    <citation type="submission" date="2018-06" db="EMBL/GenBank/DDBJ databases">
        <title>Genome assembly of Danube salmon.</title>
        <authorList>
            <person name="Macqueen D.J."/>
            <person name="Gundappa M.K."/>
        </authorList>
    </citation>
    <scope>NUCLEOTIDE SEQUENCE [LARGE SCALE GENOMIC DNA]</scope>
</reference>
<proteinExistence type="predicted"/>
<sequence length="171" mass="20031">MLYQLSYRRLLYICAKTHRKETHVYIHVCTDRLIFILLNLYLTRQSWWIWSDAEITDLWSNCIHYNVTGNWLCAASNENCKSSGKLCCVIFMISSLLGLRSSLFITLDYSVCLCFTSFAACLIFTFHRKKILEDSRDLSIGHFGYCFILAWSCVPLLLFSGVLYVHLRKRQ</sequence>
<reference evidence="6" key="2">
    <citation type="submission" date="2025-08" db="UniProtKB">
        <authorList>
            <consortium name="Ensembl"/>
        </authorList>
    </citation>
    <scope>IDENTIFICATION</scope>
</reference>
<keyword evidence="7" id="KW-1185">Reference proteome</keyword>
<dbReference type="GO" id="GO:0016020">
    <property type="term" value="C:membrane"/>
    <property type="evidence" value="ECO:0007669"/>
    <property type="project" value="UniProtKB-SubCell"/>
</dbReference>
<dbReference type="GeneTree" id="ENSGT01050000247306"/>
<protein>
    <submittedName>
        <fullName evidence="6">Uncharacterized protein</fullName>
    </submittedName>
</protein>
<organism evidence="6 7">
    <name type="scientific">Hucho hucho</name>
    <name type="common">huchen</name>
    <dbReference type="NCBI Taxonomy" id="62062"/>
    <lineage>
        <taxon>Eukaryota</taxon>
        <taxon>Metazoa</taxon>
        <taxon>Chordata</taxon>
        <taxon>Craniata</taxon>
        <taxon>Vertebrata</taxon>
        <taxon>Euteleostomi</taxon>
        <taxon>Actinopterygii</taxon>
        <taxon>Neopterygii</taxon>
        <taxon>Teleostei</taxon>
        <taxon>Protacanthopterygii</taxon>
        <taxon>Salmoniformes</taxon>
        <taxon>Salmonidae</taxon>
        <taxon>Salmoninae</taxon>
        <taxon>Hucho</taxon>
    </lineage>
</organism>